<dbReference type="CDD" id="cd17321">
    <property type="entry name" value="MFS_MMR_MDR_like"/>
    <property type="match status" value="1"/>
</dbReference>
<dbReference type="InterPro" id="IPR020846">
    <property type="entry name" value="MFS_dom"/>
</dbReference>
<proteinExistence type="predicted"/>
<sequence>MKRCNFQENSEADASGISGEPISPLRRTLALWLVAGGMFMAVLDATIVNVALPTIRSDLNATIGGLAWIVDAYTLSMAALILAGGILADRWGAKRIYLLGLALFAAASTFCGTSGAVTWLVAARLAQGIGAALFLPASLAIVRGIFDDPKERARAIATWAGIASLAAAVGPVVGGLLVGGFGWPSVFFVNVPIGLLAFGLTAWIVPLRLAHDAKQFDWGGQLTSIVMLGALCFAAIELPEQGIKSLAVWLAVAIAASSAMSWFLIERCSHDPMVPLVWFRNPVFIAANLIGCLVYVGYFGMLFILSLYLHSDYGLGARQTGLALLPVAASLSVGNLIAGKLHGRMPPHHLIAGSLTVAALSALLAAKLLTGHVSWPGIIAAQAIFGAGTSASVPPMITVVLEQIPETASGVASGLLNALRQLGSLFGVAIASAASTLAPQLPIAMWIMAAVAAAVYVFAAALAIVWVRQRGVQEG</sequence>
<protein>
    <submittedName>
        <fullName evidence="7">MFS transporter</fullName>
    </submittedName>
</protein>
<feature type="transmembrane region" description="Helical" evidence="5">
    <location>
        <begin position="285"/>
        <end position="309"/>
    </location>
</feature>
<dbReference type="Proteomes" id="UP000699865">
    <property type="component" value="Unassembled WGS sequence"/>
</dbReference>
<dbReference type="PROSITE" id="PS50850">
    <property type="entry name" value="MFS"/>
    <property type="match status" value="1"/>
</dbReference>
<organism evidence="7 8">
    <name type="scientific">Rahnella perminowiae</name>
    <dbReference type="NCBI Taxonomy" id="2816244"/>
    <lineage>
        <taxon>Bacteria</taxon>
        <taxon>Pseudomonadati</taxon>
        <taxon>Pseudomonadota</taxon>
        <taxon>Gammaproteobacteria</taxon>
        <taxon>Enterobacterales</taxon>
        <taxon>Yersiniaceae</taxon>
        <taxon>Rahnella</taxon>
    </lineage>
</organism>
<keyword evidence="8" id="KW-1185">Reference proteome</keyword>
<comment type="subcellular location">
    <subcellularLocation>
        <location evidence="1">Membrane</location>
        <topology evidence="1">Multi-pass membrane protein</topology>
    </subcellularLocation>
</comment>
<feature type="transmembrane region" description="Helical" evidence="5">
    <location>
        <begin position="187"/>
        <end position="206"/>
    </location>
</feature>
<evidence type="ECO:0000256" key="1">
    <source>
        <dbReference type="ARBA" id="ARBA00004141"/>
    </source>
</evidence>
<feature type="transmembrane region" description="Helical" evidence="5">
    <location>
        <begin position="218"/>
        <end position="236"/>
    </location>
</feature>
<feature type="transmembrane region" description="Helical" evidence="5">
    <location>
        <begin position="63"/>
        <end position="84"/>
    </location>
</feature>
<dbReference type="EMBL" id="JAFMOU010000064">
    <property type="protein sequence ID" value="MBU9834599.1"/>
    <property type="molecule type" value="Genomic_DNA"/>
</dbReference>
<evidence type="ECO:0000313" key="8">
    <source>
        <dbReference type="Proteomes" id="UP000699865"/>
    </source>
</evidence>
<dbReference type="RefSeq" id="WP_217137970.1">
    <property type="nucleotide sequence ID" value="NZ_JAFMOU010000064.1"/>
</dbReference>
<feature type="transmembrane region" description="Helical" evidence="5">
    <location>
        <begin position="248"/>
        <end position="265"/>
    </location>
</feature>
<dbReference type="PANTHER" id="PTHR42718:SF40">
    <property type="entry name" value="METHYLENOMYCIN A RESISTANCE PROTEIN"/>
    <property type="match status" value="1"/>
</dbReference>
<feature type="transmembrane region" description="Helical" evidence="5">
    <location>
        <begin position="422"/>
        <end position="438"/>
    </location>
</feature>
<feature type="transmembrane region" description="Helical" evidence="5">
    <location>
        <begin position="158"/>
        <end position="181"/>
    </location>
</feature>
<dbReference type="Pfam" id="PF07690">
    <property type="entry name" value="MFS_1"/>
    <property type="match status" value="1"/>
</dbReference>
<comment type="caution">
    <text evidence="7">The sequence shown here is derived from an EMBL/GenBank/DDBJ whole genome shotgun (WGS) entry which is preliminary data.</text>
</comment>
<dbReference type="PANTHER" id="PTHR42718">
    <property type="entry name" value="MAJOR FACILITATOR SUPERFAMILY MULTIDRUG TRANSPORTER MFSC"/>
    <property type="match status" value="1"/>
</dbReference>
<dbReference type="InterPro" id="IPR011701">
    <property type="entry name" value="MFS"/>
</dbReference>
<evidence type="ECO:0000256" key="3">
    <source>
        <dbReference type="ARBA" id="ARBA00022989"/>
    </source>
</evidence>
<feature type="transmembrane region" description="Helical" evidence="5">
    <location>
        <begin position="29"/>
        <end position="51"/>
    </location>
</feature>
<feature type="transmembrane region" description="Helical" evidence="5">
    <location>
        <begin position="375"/>
        <end position="401"/>
    </location>
</feature>
<feature type="transmembrane region" description="Helical" evidence="5">
    <location>
        <begin position="128"/>
        <end position="146"/>
    </location>
</feature>
<keyword evidence="4 5" id="KW-0472">Membrane</keyword>
<feature type="domain" description="Major facilitator superfamily (MFS) profile" evidence="6">
    <location>
        <begin position="30"/>
        <end position="471"/>
    </location>
</feature>
<evidence type="ECO:0000256" key="5">
    <source>
        <dbReference type="SAM" id="Phobius"/>
    </source>
</evidence>
<name>A0ABS6KYJ3_9GAMM</name>
<keyword evidence="3 5" id="KW-1133">Transmembrane helix</keyword>
<feature type="transmembrane region" description="Helical" evidence="5">
    <location>
        <begin position="350"/>
        <end position="369"/>
    </location>
</feature>
<accession>A0ABS6KYJ3</accession>
<evidence type="ECO:0000313" key="7">
    <source>
        <dbReference type="EMBL" id="MBU9834599.1"/>
    </source>
</evidence>
<reference evidence="7 8" key="1">
    <citation type="submission" date="2021-03" db="EMBL/GenBank/DDBJ databases">
        <title>Five novel Rahnella species.</title>
        <authorList>
            <person name="Brady C."/>
            <person name="Asselin J."/>
            <person name="Beer S."/>
            <person name="Bruberg M.B."/>
            <person name="Crampton B."/>
            <person name="Venter S."/>
            <person name="Arnold D."/>
            <person name="Denman S."/>
        </authorList>
    </citation>
    <scope>NUCLEOTIDE SEQUENCE [LARGE SCALE GENOMIC DNA]</scope>
    <source>
        <strain evidence="7 8">L72c</strain>
    </source>
</reference>
<feature type="transmembrane region" description="Helical" evidence="5">
    <location>
        <begin position="96"/>
        <end position="122"/>
    </location>
</feature>
<keyword evidence="2 5" id="KW-0812">Transmembrane</keyword>
<feature type="transmembrane region" description="Helical" evidence="5">
    <location>
        <begin position="321"/>
        <end position="338"/>
    </location>
</feature>
<gene>
    <name evidence="7" type="ORF">J1786_07200</name>
</gene>
<evidence type="ECO:0000256" key="4">
    <source>
        <dbReference type="ARBA" id="ARBA00023136"/>
    </source>
</evidence>
<evidence type="ECO:0000259" key="6">
    <source>
        <dbReference type="PROSITE" id="PS50850"/>
    </source>
</evidence>
<feature type="transmembrane region" description="Helical" evidence="5">
    <location>
        <begin position="444"/>
        <end position="467"/>
    </location>
</feature>
<evidence type="ECO:0000256" key="2">
    <source>
        <dbReference type="ARBA" id="ARBA00022692"/>
    </source>
</evidence>